<comment type="caution">
    <text evidence="2">The sequence shown here is derived from an EMBL/GenBank/DDBJ whole genome shotgun (WGS) entry which is preliminary data.</text>
</comment>
<dbReference type="RefSeq" id="WP_131897107.1">
    <property type="nucleotide sequence ID" value="NZ_SMKZ01000026.1"/>
</dbReference>
<dbReference type="Gene3D" id="3.30.70.100">
    <property type="match status" value="1"/>
</dbReference>
<dbReference type="Pfam" id="PF07876">
    <property type="entry name" value="Dabb"/>
    <property type="match status" value="1"/>
</dbReference>
<dbReference type="EMBL" id="SMKZ01000026">
    <property type="protein sequence ID" value="TDE08251.1"/>
    <property type="molecule type" value="Genomic_DNA"/>
</dbReference>
<dbReference type="InterPro" id="IPR011008">
    <property type="entry name" value="Dimeric_a/b-barrel"/>
</dbReference>
<organism evidence="2 3">
    <name type="scientific">Jiangella asiatica</name>
    <dbReference type="NCBI Taxonomy" id="2530372"/>
    <lineage>
        <taxon>Bacteria</taxon>
        <taxon>Bacillati</taxon>
        <taxon>Actinomycetota</taxon>
        <taxon>Actinomycetes</taxon>
        <taxon>Jiangellales</taxon>
        <taxon>Jiangellaceae</taxon>
        <taxon>Jiangella</taxon>
    </lineage>
</organism>
<proteinExistence type="predicted"/>
<evidence type="ECO:0000313" key="2">
    <source>
        <dbReference type="EMBL" id="TDE08251.1"/>
    </source>
</evidence>
<reference evidence="2 3" key="1">
    <citation type="submission" date="2019-03" db="EMBL/GenBank/DDBJ databases">
        <title>Draft genome sequences of novel Actinobacteria.</title>
        <authorList>
            <person name="Sahin N."/>
            <person name="Ay H."/>
            <person name="Saygin H."/>
        </authorList>
    </citation>
    <scope>NUCLEOTIDE SEQUENCE [LARGE SCALE GENOMIC DNA]</scope>
    <source>
        <strain evidence="2 3">5K138</strain>
    </source>
</reference>
<name>A0A4R5D930_9ACTN</name>
<dbReference type="SMART" id="SM00886">
    <property type="entry name" value="Dabb"/>
    <property type="match status" value="1"/>
</dbReference>
<dbReference type="PROSITE" id="PS51502">
    <property type="entry name" value="S_R_A_B_BARREL"/>
    <property type="match status" value="1"/>
</dbReference>
<sequence>MIRHIALFRWKDGVTADQVDHLCTVLDGFPATVPDIKAYSFGADALGEPGNHDFAIVAEFDDADGYRRYRDDAGHKEIQTTVLRPLIAERVAVQVAF</sequence>
<keyword evidence="3" id="KW-1185">Reference proteome</keyword>
<evidence type="ECO:0000313" key="3">
    <source>
        <dbReference type="Proteomes" id="UP000294739"/>
    </source>
</evidence>
<dbReference type="AlphaFoldDB" id="A0A4R5D930"/>
<dbReference type="Proteomes" id="UP000294739">
    <property type="component" value="Unassembled WGS sequence"/>
</dbReference>
<dbReference type="OrthoDB" id="6637496at2"/>
<gene>
    <name evidence="2" type="ORF">E1269_18260</name>
</gene>
<accession>A0A4R5D930</accession>
<protein>
    <submittedName>
        <fullName evidence="2">Dabb family protein</fullName>
    </submittedName>
</protein>
<evidence type="ECO:0000259" key="1">
    <source>
        <dbReference type="PROSITE" id="PS51502"/>
    </source>
</evidence>
<dbReference type="InterPro" id="IPR013097">
    <property type="entry name" value="Dabb"/>
</dbReference>
<dbReference type="InParanoid" id="A0A4R5D930"/>
<dbReference type="SUPFAM" id="SSF54909">
    <property type="entry name" value="Dimeric alpha+beta barrel"/>
    <property type="match status" value="1"/>
</dbReference>
<feature type="domain" description="Stress-response A/B barrel" evidence="1">
    <location>
        <begin position="2"/>
        <end position="95"/>
    </location>
</feature>